<name>A0A9P0ECY9_NEZVI</name>
<accession>A0A9P0ECY9</accession>
<organism evidence="1 2">
    <name type="scientific">Nezara viridula</name>
    <name type="common">Southern green stink bug</name>
    <name type="synonym">Cimex viridulus</name>
    <dbReference type="NCBI Taxonomy" id="85310"/>
    <lineage>
        <taxon>Eukaryota</taxon>
        <taxon>Metazoa</taxon>
        <taxon>Ecdysozoa</taxon>
        <taxon>Arthropoda</taxon>
        <taxon>Hexapoda</taxon>
        <taxon>Insecta</taxon>
        <taxon>Pterygota</taxon>
        <taxon>Neoptera</taxon>
        <taxon>Paraneoptera</taxon>
        <taxon>Hemiptera</taxon>
        <taxon>Heteroptera</taxon>
        <taxon>Panheteroptera</taxon>
        <taxon>Pentatomomorpha</taxon>
        <taxon>Pentatomoidea</taxon>
        <taxon>Pentatomidae</taxon>
        <taxon>Pentatominae</taxon>
        <taxon>Nezara</taxon>
    </lineage>
</organism>
<keyword evidence="2" id="KW-1185">Reference proteome</keyword>
<dbReference type="Proteomes" id="UP001152798">
    <property type="component" value="Chromosome 3"/>
</dbReference>
<sequence>MRMDITQHHRFLVLKKSLVHEFSRRAYFESPSNGHVSRKYDIDDAQRSGRPHEIETFNVKRPLLFKIRNRCDRLL</sequence>
<gene>
    <name evidence="1" type="ORF">NEZAVI_LOCUS5451</name>
</gene>
<dbReference type="EMBL" id="OV725079">
    <property type="protein sequence ID" value="CAH1395120.1"/>
    <property type="molecule type" value="Genomic_DNA"/>
</dbReference>
<protein>
    <submittedName>
        <fullName evidence="1">Uncharacterized protein</fullName>
    </submittedName>
</protein>
<evidence type="ECO:0000313" key="2">
    <source>
        <dbReference type="Proteomes" id="UP001152798"/>
    </source>
</evidence>
<dbReference type="AlphaFoldDB" id="A0A9P0ECY9"/>
<evidence type="ECO:0000313" key="1">
    <source>
        <dbReference type="EMBL" id="CAH1395120.1"/>
    </source>
</evidence>
<proteinExistence type="predicted"/>
<reference evidence="1" key="1">
    <citation type="submission" date="2022-01" db="EMBL/GenBank/DDBJ databases">
        <authorList>
            <person name="King R."/>
        </authorList>
    </citation>
    <scope>NUCLEOTIDE SEQUENCE</scope>
</reference>